<dbReference type="SUPFAM" id="SSF55781">
    <property type="entry name" value="GAF domain-like"/>
    <property type="match status" value="1"/>
</dbReference>
<comment type="catalytic activity">
    <reaction evidence="1">
        <text>ATP + protein L-histidine = ADP + protein N-phospho-L-histidine.</text>
        <dbReference type="EC" id="2.7.13.3"/>
    </reaction>
</comment>
<dbReference type="GO" id="GO:0000155">
    <property type="term" value="F:phosphorelay sensor kinase activity"/>
    <property type="evidence" value="ECO:0007669"/>
    <property type="project" value="InterPro"/>
</dbReference>
<protein>
    <recommendedName>
        <fullName evidence="2">histidine kinase</fullName>
        <ecNumber evidence="2">2.7.13.3</ecNumber>
    </recommendedName>
</protein>
<dbReference type="STRING" id="1166073.SAMN05192530_101688"/>
<dbReference type="InterPro" id="IPR011006">
    <property type="entry name" value="CheY-like_superfamily"/>
</dbReference>
<dbReference type="CDD" id="cd00075">
    <property type="entry name" value="HATPase"/>
    <property type="match status" value="1"/>
</dbReference>
<feature type="domain" description="Histidine kinase" evidence="7">
    <location>
        <begin position="369"/>
        <end position="591"/>
    </location>
</feature>
<dbReference type="PANTHER" id="PTHR42878:SF15">
    <property type="entry name" value="BACTERIOPHYTOCHROME"/>
    <property type="match status" value="1"/>
</dbReference>
<dbReference type="Gene3D" id="1.10.287.130">
    <property type="match status" value="1"/>
</dbReference>
<gene>
    <name evidence="9" type="ORF">SAMN05192530_101688</name>
</gene>
<evidence type="ECO:0000256" key="6">
    <source>
        <dbReference type="PROSITE-ProRule" id="PRU00169"/>
    </source>
</evidence>
<dbReference type="Pfam" id="PF00512">
    <property type="entry name" value="HisKA"/>
    <property type="match status" value="1"/>
</dbReference>
<dbReference type="GO" id="GO:0000156">
    <property type="term" value="F:phosphorelay response regulator activity"/>
    <property type="evidence" value="ECO:0007669"/>
    <property type="project" value="TreeGrafter"/>
</dbReference>
<evidence type="ECO:0000256" key="1">
    <source>
        <dbReference type="ARBA" id="ARBA00000085"/>
    </source>
</evidence>
<dbReference type="Proteomes" id="UP000198793">
    <property type="component" value="Unassembled WGS sequence"/>
</dbReference>
<dbReference type="InterPro" id="IPR036890">
    <property type="entry name" value="HATPase_C_sf"/>
</dbReference>
<dbReference type="Gene3D" id="3.30.565.10">
    <property type="entry name" value="Histidine kinase-like ATPase, C-terminal domain"/>
    <property type="match status" value="1"/>
</dbReference>
<keyword evidence="4" id="KW-0808">Transferase</keyword>
<evidence type="ECO:0000313" key="10">
    <source>
        <dbReference type="Proteomes" id="UP000198793"/>
    </source>
</evidence>
<dbReference type="SMART" id="SM00387">
    <property type="entry name" value="HATPase_c"/>
    <property type="match status" value="1"/>
</dbReference>
<dbReference type="AlphaFoldDB" id="A0A1H0DBF5"/>
<dbReference type="Pfam" id="PF02518">
    <property type="entry name" value="HATPase_c"/>
    <property type="match status" value="1"/>
</dbReference>
<dbReference type="PROSITE" id="PS50110">
    <property type="entry name" value="RESPONSE_REGULATORY"/>
    <property type="match status" value="1"/>
</dbReference>
<dbReference type="InterPro" id="IPR021800">
    <property type="entry name" value="DUF3369"/>
</dbReference>
<dbReference type="CDD" id="cd00082">
    <property type="entry name" value="HisKA"/>
    <property type="match status" value="1"/>
</dbReference>
<evidence type="ECO:0000256" key="3">
    <source>
        <dbReference type="ARBA" id="ARBA00022553"/>
    </source>
</evidence>
<dbReference type="CDD" id="cd00156">
    <property type="entry name" value="REC"/>
    <property type="match status" value="1"/>
</dbReference>
<evidence type="ECO:0000256" key="2">
    <source>
        <dbReference type="ARBA" id="ARBA00012438"/>
    </source>
</evidence>
<dbReference type="Pfam" id="PF11849">
    <property type="entry name" value="DUF3369"/>
    <property type="match status" value="1"/>
</dbReference>
<dbReference type="PANTHER" id="PTHR42878">
    <property type="entry name" value="TWO-COMPONENT HISTIDINE KINASE"/>
    <property type="match status" value="1"/>
</dbReference>
<dbReference type="InterPro" id="IPR036097">
    <property type="entry name" value="HisK_dim/P_sf"/>
</dbReference>
<name>A0A1H0DBF5_9HYPH</name>
<dbReference type="FunFam" id="3.30.565.10:FF:000006">
    <property type="entry name" value="Sensor histidine kinase WalK"/>
    <property type="match status" value="1"/>
</dbReference>
<dbReference type="InterPro" id="IPR001789">
    <property type="entry name" value="Sig_transdc_resp-reg_receiver"/>
</dbReference>
<dbReference type="EC" id="2.7.13.3" evidence="2"/>
<dbReference type="InterPro" id="IPR003661">
    <property type="entry name" value="HisK_dim/P_dom"/>
</dbReference>
<dbReference type="Pfam" id="PF00072">
    <property type="entry name" value="Response_reg"/>
    <property type="match status" value="1"/>
</dbReference>
<dbReference type="EMBL" id="FNIT01000001">
    <property type="protein sequence ID" value="SDN67399.1"/>
    <property type="molecule type" value="Genomic_DNA"/>
</dbReference>
<dbReference type="PRINTS" id="PR00344">
    <property type="entry name" value="BCTRLSENSOR"/>
</dbReference>
<evidence type="ECO:0000256" key="4">
    <source>
        <dbReference type="ARBA" id="ARBA00022679"/>
    </source>
</evidence>
<sequence length="605" mass="65591">MLRGKSKARWGRGAFGQEAKTMRDGWISFAAADREPASALPRWKLLIVDDDQAVHDGTRFALQRFALNGRRLEFHSAYSGTEGFEALRAHPDTAVVLLDVVMESEDAGLRLARRIRNELGNDLVRIILRTGQPGQAPEHKVVVDYDINDYKAKTELTAERLFTALTAALRSFEQLRRLDDTRRGLELIVQASSDLFSRRSLETLGLGVLLQLNALLALEAAGIVLARESANAAHSVLARLGTFAGERGERIDFDALFQRLATEDRRVLHEDGTTHLFLRTEGGSEFLVLVDNPSEPSPAQVSLLAVFAAKLAIAFDNARLHAEILAANEELEERVHRRTGELATANARLEAQGAQLRRVNAFKNEILGTIAHDLKNPLGVIMGRAEMLAALADRLDEAAAAPFRQQTGPIREAAQRLTRILDRSLNDAMADAVDIVIEARPADVGRIVERTAELARSLAEAKAQTLSLAVEPGLGARCDPDRVAEAVENLVGNAVKYTPAGGRIEVSAARQAGEIAITVADSGPGLRPEDVARLFGRFQRLSAQPTGGESATGLGLSIVRKIAELHGGRIEAAEHGPLGGAAFTLTLPVDRTMGTDTPTRTREQP</sequence>
<evidence type="ECO:0000259" key="8">
    <source>
        <dbReference type="PROSITE" id="PS50110"/>
    </source>
</evidence>
<keyword evidence="5" id="KW-0418">Kinase</keyword>
<evidence type="ECO:0000256" key="5">
    <source>
        <dbReference type="ARBA" id="ARBA00022777"/>
    </source>
</evidence>
<dbReference type="SMART" id="SM00388">
    <property type="entry name" value="HisKA"/>
    <property type="match status" value="1"/>
</dbReference>
<dbReference type="GO" id="GO:0007234">
    <property type="term" value="P:osmosensory signaling via phosphorelay pathway"/>
    <property type="evidence" value="ECO:0007669"/>
    <property type="project" value="TreeGrafter"/>
</dbReference>
<reference evidence="9 10" key="1">
    <citation type="submission" date="2016-10" db="EMBL/GenBank/DDBJ databases">
        <authorList>
            <person name="de Groot N.N."/>
        </authorList>
    </citation>
    <scope>NUCLEOTIDE SEQUENCE [LARGE SCALE GENOMIC DNA]</scope>
    <source>
        <strain evidence="10">L7-484,KACC 16230,DSM 25025</strain>
    </source>
</reference>
<dbReference type="SUPFAM" id="SSF47384">
    <property type="entry name" value="Homodimeric domain of signal transducing histidine kinase"/>
    <property type="match status" value="1"/>
</dbReference>
<feature type="modified residue" description="4-aspartylphosphate" evidence="6">
    <location>
        <position position="99"/>
    </location>
</feature>
<accession>A0A1H0DBF5</accession>
<organism evidence="9 10">
    <name type="scientific">Aureimonas jatrophae</name>
    <dbReference type="NCBI Taxonomy" id="1166073"/>
    <lineage>
        <taxon>Bacteria</taxon>
        <taxon>Pseudomonadati</taxon>
        <taxon>Pseudomonadota</taxon>
        <taxon>Alphaproteobacteria</taxon>
        <taxon>Hyphomicrobiales</taxon>
        <taxon>Aurantimonadaceae</taxon>
        <taxon>Aureimonas</taxon>
    </lineage>
</organism>
<dbReference type="SUPFAM" id="SSF55874">
    <property type="entry name" value="ATPase domain of HSP90 chaperone/DNA topoisomerase II/histidine kinase"/>
    <property type="match status" value="1"/>
</dbReference>
<dbReference type="InterPro" id="IPR004358">
    <property type="entry name" value="Sig_transdc_His_kin-like_C"/>
</dbReference>
<dbReference type="GO" id="GO:0030295">
    <property type="term" value="F:protein kinase activator activity"/>
    <property type="evidence" value="ECO:0007669"/>
    <property type="project" value="TreeGrafter"/>
</dbReference>
<dbReference type="SMART" id="SM00448">
    <property type="entry name" value="REC"/>
    <property type="match status" value="1"/>
</dbReference>
<evidence type="ECO:0000313" key="9">
    <source>
        <dbReference type="EMBL" id="SDN67399.1"/>
    </source>
</evidence>
<keyword evidence="10" id="KW-1185">Reference proteome</keyword>
<dbReference type="SUPFAM" id="SSF52172">
    <property type="entry name" value="CheY-like"/>
    <property type="match status" value="1"/>
</dbReference>
<proteinExistence type="predicted"/>
<dbReference type="Gene3D" id="3.40.50.2300">
    <property type="match status" value="1"/>
</dbReference>
<evidence type="ECO:0000259" key="7">
    <source>
        <dbReference type="PROSITE" id="PS50109"/>
    </source>
</evidence>
<keyword evidence="3 6" id="KW-0597">Phosphoprotein</keyword>
<feature type="domain" description="Response regulatory" evidence="8">
    <location>
        <begin position="44"/>
        <end position="168"/>
    </location>
</feature>
<dbReference type="PROSITE" id="PS50109">
    <property type="entry name" value="HIS_KIN"/>
    <property type="match status" value="1"/>
</dbReference>
<dbReference type="InterPro" id="IPR050351">
    <property type="entry name" value="BphY/WalK/GraS-like"/>
</dbReference>
<dbReference type="InterPro" id="IPR005467">
    <property type="entry name" value="His_kinase_dom"/>
</dbReference>
<dbReference type="InterPro" id="IPR003594">
    <property type="entry name" value="HATPase_dom"/>
</dbReference>